<dbReference type="Proteomes" id="UP000829291">
    <property type="component" value="Chromosome 3"/>
</dbReference>
<dbReference type="PROSITE" id="PS00678">
    <property type="entry name" value="WD_REPEATS_1"/>
    <property type="match status" value="1"/>
</dbReference>
<dbReference type="OrthoDB" id="7668193at2759"/>
<gene>
    <name evidence="5" type="primary">LOC107224627</name>
</gene>
<dbReference type="Pfam" id="PF00400">
    <property type="entry name" value="WD40"/>
    <property type="match status" value="3"/>
</dbReference>
<dbReference type="FunCoup" id="A0A6J0C1C5">
    <property type="interactions" value="1133"/>
</dbReference>
<proteinExistence type="predicted"/>
<sequence length="321" mass="35275">MAILPPDPVFLLRGPDTGPVHCLLFRVSPYVEHLYAGAESGTVHIWDLRKSRETSRLVVGPEPCLALRSILDETLVTQGKNGTYKVWKADGSNWIHEETLDSGHISFCRCQTLSSDQILIPLENSVIGALSLKTLDVAYKLDPHQVSSPKALGEVMSFKPLDVQGKKLVIVAYESGQIAVWDLNARNILSWFSIEECPLTVDFDVNLMRGIVGSVTDKLQAFNLTKAHTMSLKSTIPLKNAGTSVAVIRPDTKVFAAGGWDGRLRIFSFKTLRPLAVLDQHKTSVHDIAYSDCKVEAWGSKCLMAAAGKDGAVSLWDLYNN</sequence>
<protein>
    <submittedName>
        <fullName evidence="5">Guanine nucleotide-binding protein subunit beta-like protein 1</fullName>
    </submittedName>
</protein>
<reference evidence="5" key="1">
    <citation type="submission" date="2025-08" db="UniProtKB">
        <authorList>
            <consortium name="RefSeq"/>
        </authorList>
    </citation>
    <scope>IDENTIFICATION</scope>
    <source>
        <tissue evidence="5">Thorax and Abdomen</tissue>
    </source>
</reference>
<organism evidence="5">
    <name type="scientific">Neodiprion lecontei</name>
    <name type="common">Redheaded pine sawfly</name>
    <dbReference type="NCBI Taxonomy" id="441921"/>
    <lineage>
        <taxon>Eukaryota</taxon>
        <taxon>Metazoa</taxon>
        <taxon>Ecdysozoa</taxon>
        <taxon>Arthropoda</taxon>
        <taxon>Hexapoda</taxon>
        <taxon>Insecta</taxon>
        <taxon>Pterygota</taxon>
        <taxon>Neoptera</taxon>
        <taxon>Endopterygota</taxon>
        <taxon>Hymenoptera</taxon>
        <taxon>Tenthredinoidea</taxon>
        <taxon>Diprionidae</taxon>
        <taxon>Diprioninae</taxon>
        <taxon>Neodiprion</taxon>
    </lineage>
</organism>
<dbReference type="PANTHER" id="PTHR19854">
    <property type="entry name" value="TRANSDUCIN BETA-LIKE 3"/>
    <property type="match status" value="1"/>
</dbReference>
<evidence type="ECO:0000313" key="4">
    <source>
        <dbReference type="Proteomes" id="UP000829291"/>
    </source>
</evidence>
<dbReference type="InterPro" id="IPR036322">
    <property type="entry name" value="WD40_repeat_dom_sf"/>
</dbReference>
<accession>A0A6J0C1C5</accession>
<dbReference type="Gene3D" id="2.130.10.10">
    <property type="entry name" value="YVTN repeat-like/Quinoprotein amine dehydrogenase"/>
    <property type="match status" value="2"/>
</dbReference>
<evidence type="ECO:0000256" key="1">
    <source>
        <dbReference type="ARBA" id="ARBA00022574"/>
    </source>
</evidence>
<dbReference type="AlphaFoldDB" id="A0A6J0C1C5"/>
<dbReference type="PROSITE" id="PS50294">
    <property type="entry name" value="WD_REPEATS_REGION"/>
    <property type="match status" value="1"/>
</dbReference>
<dbReference type="InterPro" id="IPR015943">
    <property type="entry name" value="WD40/YVTN_repeat-like_dom_sf"/>
</dbReference>
<evidence type="ECO:0000313" key="5">
    <source>
        <dbReference type="RefSeq" id="XP_015520249.1"/>
    </source>
</evidence>
<dbReference type="InParanoid" id="A0A6J0C1C5"/>
<evidence type="ECO:0000256" key="2">
    <source>
        <dbReference type="ARBA" id="ARBA00022737"/>
    </source>
</evidence>
<feature type="repeat" description="WD" evidence="3">
    <location>
        <begin position="278"/>
        <end position="321"/>
    </location>
</feature>
<keyword evidence="4" id="KW-1185">Reference proteome</keyword>
<dbReference type="KEGG" id="nlo:107224627"/>
<dbReference type="PANTHER" id="PTHR19854:SF1">
    <property type="entry name" value="GUANINE NUCLEOTIDE-BINDING PROTEIN SUBUNIT BETA-LIKE PROTEIN 1"/>
    <property type="match status" value="1"/>
</dbReference>
<dbReference type="InterPro" id="IPR019775">
    <property type="entry name" value="WD40_repeat_CS"/>
</dbReference>
<dbReference type="InterPro" id="IPR001680">
    <property type="entry name" value="WD40_rpt"/>
</dbReference>
<dbReference type="RefSeq" id="XP_015520249.1">
    <property type="nucleotide sequence ID" value="XM_015664763.2"/>
</dbReference>
<keyword evidence="1 3" id="KW-0853">WD repeat</keyword>
<dbReference type="SUPFAM" id="SSF50978">
    <property type="entry name" value="WD40 repeat-like"/>
    <property type="match status" value="1"/>
</dbReference>
<evidence type="ECO:0000256" key="3">
    <source>
        <dbReference type="PROSITE-ProRule" id="PRU00221"/>
    </source>
</evidence>
<dbReference type="SMART" id="SM00320">
    <property type="entry name" value="WD40"/>
    <property type="match status" value="5"/>
</dbReference>
<name>A0A6J0C1C5_NEOLC</name>
<keyword evidence="2" id="KW-0677">Repeat</keyword>
<dbReference type="GeneID" id="107224627"/>
<dbReference type="PROSITE" id="PS50082">
    <property type="entry name" value="WD_REPEATS_2"/>
    <property type="match status" value="1"/>
</dbReference>